<dbReference type="AlphaFoldDB" id="A0AAP0LAZ8"/>
<reference evidence="2 3" key="1">
    <citation type="submission" date="2024-01" db="EMBL/GenBank/DDBJ databases">
        <title>Genome assemblies of Stephania.</title>
        <authorList>
            <person name="Yang L."/>
        </authorList>
    </citation>
    <scope>NUCLEOTIDE SEQUENCE [LARGE SCALE GENOMIC DNA]</scope>
    <source>
        <strain evidence="2">JXDWG</strain>
        <tissue evidence="2">Leaf</tissue>
    </source>
</reference>
<feature type="region of interest" description="Disordered" evidence="1">
    <location>
        <begin position="104"/>
        <end position="124"/>
    </location>
</feature>
<evidence type="ECO:0000313" key="2">
    <source>
        <dbReference type="EMBL" id="KAK9167012.1"/>
    </source>
</evidence>
<dbReference type="Proteomes" id="UP001419268">
    <property type="component" value="Unassembled WGS sequence"/>
</dbReference>
<sequence>MYNACLKADTLTYRSWVVAIHSWNHDDSYTSDSEDKHTWDETDLSPPPPISASTHLRLLVPPPPTIAPITTSNNAAVNREFCASNSEPAARTYVMSLVRGGIHRGGPELLRGANRYSTSPPRKP</sequence>
<accession>A0AAP0LAZ8</accession>
<evidence type="ECO:0000256" key="1">
    <source>
        <dbReference type="SAM" id="MobiDB-lite"/>
    </source>
</evidence>
<proteinExistence type="predicted"/>
<comment type="caution">
    <text evidence="2">The sequence shown here is derived from an EMBL/GenBank/DDBJ whole genome shotgun (WGS) entry which is preliminary data.</text>
</comment>
<feature type="compositionally biased region" description="Basic and acidic residues" evidence="1">
    <location>
        <begin position="27"/>
        <end position="40"/>
    </location>
</feature>
<organism evidence="2 3">
    <name type="scientific">Stephania cephalantha</name>
    <dbReference type="NCBI Taxonomy" id="152367"/>
    <lineage>
        <taxon>Eukaryota</taxon>
        <taxon>Viridiplantae</taxon>
        <taxon>Streptophyta</taxon>
        <taxon>Embryophyta</taxon>
        <taxon>Tracheophyta</taxon>
        <taxon>Spermatophyta</taxon>
        <taxon>Magnoliopsida</taxon>
        <taxon>Ranunculales</taxon>
        <taxon>Menispermaceae</taxon>
        <taxon>Menispermoideae</taxon>
        <taxon>Cissampelideae</taxon>
        <taxon>Stephania</taxon>
    </lineage>
</organism>
<feature type="region of interest" description="Disordered" evidence="1">
    <location>
        <begin position="27"/>
        <end position="52"/>
    </location>
</feature>
<protein>
    <submittedName>
        <fullName evidence="2">Uncharacterized protein</fullName>
    </submittedName>
</protein>
<gene>
    <name evidence="2" type="ORF">Scep_002203</name>
</gene>
<evidence type="ECO:0000313" key="3">
    <source>
        <dbReference type="Proteomes" id="UP001419268"/>
    </source>
</evidence>
<keyword evidence="3" id="KW-1185">Reference proteome</keyword>
<name>A0AAP0LAZ8_9MAGN</name>
<feature type="compositionally biased region" description="Polar residues" evidence="1">
    <location>
        <begin position="115"/>
        <end position="124"/>
    </location>
</feature>
<dbReference type="EMBL" id="JBBNAG010000001">
    <property type="protein sequence ID" value="KAK9167012.1"/>
    <property type="molecule type" value="Genomic_DNA"/>
</dbReference>